<keyword evidence="2 10" id="KW-0575">Peroxidase</keyword>
<reference evidence="10" key="1">
    <citation type="journal article" date="2020" name="Stud. Mycol.">
        <title>101 Dothideomycetes genomes: a test case for predicting lifestyles and emergence of pathogens.</title>
        <authorList>
            <person name="Haridas S."/>
            <person name="Albert R."/>
            <person name="Binder M."/>
            <person name="Bloem J."/>
            <person name="Labutti K."/>
            <person name="Salamov A."/>
            <person name="Andreopoulos B."/>
            <person name="Baker S."/>
            <person name="Barry K."/>
            <person name="Bills G."/>
            <person name="Bluhm B."/>
            <person name="Cannon C."/>
            <person name="Castanera R."/>
            <person name="Culley D."/>
            <person name="Daum C."/>
            <person name="Ezra D."/>
            <person name="Gonzalez J."/>
            <person name="Henrissat B."/>
            <person name="Kuo A."/>
            <person name="Liang C."/>
            <person name="Lipzen A."/>
            <person name="Lutzoni F."/>
            <person name="Magnuson J."/>
            <person name="Mondo S."/>
            <person name="Nolan M."/>
            <person name="Ohm R."/>
            <person name="Pangilinan J."/>
            <person name="Park H.-J."/>
            <person name="Ramirez L."/>
            <person name="Alfaro M."/>
            <person name="Sun H."/>
            <person name="Tritt A."/>
            <person name="Yoshinaga Y."/>
            <person name="Zwiers L.-H."/>
            <person name="Turgeon B."/>
            <person name="Goodwin S."/>
            <person name="Spatafora J."/>
            <person name="Crous P."/>
            <person name="Grigoriev I."/>
        </authorList>
    </citation>
    <scope>NUCLEOTIDE SEQUENCE</scope>
    <source>
        <strain evidence="10">CBS 269.34</strain>
    </source>
</reference>
<dbReference type="PANTHER" id="PTHR33577:SF9">
    <property type="entry name" value="PEROXIDASE STCC"/>
    <property type="match status" value="1"/>
</dbReference>
<feature type="domain" description="Heme haloperoxidase family profile" evidence="9">
    <location>
        <begin position="49"/>
        <end position="256"/>
    </location>
</feature>
<keyword evidence="8" id="KW-0732">Signal</keyword>
<dbReference type="InterPro" id="IPR000028">
    <property type="entry name" value="Chloroperoxidase"/>
</dbReference>
<feature type="signal peptide" evidence="8">
    <location>
        <begin position="1"/>
        <end position="29"/>
    </location>
</feature>
<name>A0A6A6QAC2_9PEZI</name>
<dbReference type="PROSITE" id="PS51405">
    <property type="entry name" value="HEME_HALOPEROXIDASE"/>
    <property type="match status" value="1"/>
</dbReference>
<proteinExistence type="inferred from homology"/>
<evidence type="ECO:0000256" key="7">
    <source>
        <dbReference type="ARBA" id="ARBA00025795"/>
    </source>
</evidence>
<keyword evidence="4" id="KW-0479">Metal-binding</keyword>
<gene>
    <name evidence="10" type="ORF">BU16DRAFT_567900</name>
</gene>
<feature type="chain" id="PRO_5025354346" evidence="8">
    <location>
        <begin position="30"/>
        <end position="313"/>
    </location>
</feature>
<dbReference type="PANTHER" id="PTHR33577">
    <property type="entry name" value="STERIGMATOCYSTIN BIOSYNTHESIS PEROXIDASE STCC-RELATED"/>
    <property type="match status" value="1"/>
</dbReference>
<dbReference type="Proteomes" id="UP000799750">
    <property type="component" value="Unassembled WGS sequence"/>
</dbReference>
<keyword evidence="5" id="KW-0560">Oxidoreductase</keyword>
<evidence type="ECO:0000256" key="4">
    <source>
        <dbReference type="ARBA" id="ARBA00022723"/>
    </source>
</evidence>
<evidence type="ECO:0000256" key="2">
    <source>
        <dbReference type="ARBA" id="ARBA00022559"/>
    </source>
</evidence>
<keyword evidence="11" id="KW-1185">Reference proteome</keyword>
<evidence type="ECO:0000313" key="11">
    <source>
        <dbReference type="Proteomes" id="UP000799750"/>
    </source>
</evidence>
<dbReference type="Pfam" id="PF01328">
    <property type="entry name" value="Peroxidase_2"/>
    <property type="match status" value="1"/>
</dbReference>
<dbReference type="EMBL" id="MU004200">
    <property type="protein sequence ID" value="KAF2488936.1"/>
    <property type="molecule type" value="Genomic_DNA"/>
</dbReference>
<protein>
    <submittedName>
        <fullName evidence="10">Cloroperoxidase</fullName>
    </submittedName>
</protein>
<dbReference type="OrthoDB" id="407298at2759"/>
<accession>A0A6A6QAC2</accession>
<dbReference type="SUPFAM" id="SSF47571">
    <property type="entry name" value="Cloroperoxidase"/>
    <property type="match status" value="1"/>
</dbReference>
<keyword evidence="3" id="KW-0349">Heme</keyword>
<evidence type="ECO:0000256" key="1">
    <source>
        <dbReference type="ARBA" id="ARBA00001970"/>
    </source>
</evidence>
<organism evidence="10 11">
    <name type="scientific">Lophium mytilinum</name>
    <dbReference type="NCBI Taxonomy" id="390894"/>
    <lineage>
        <taxon>Eukaryota</taxon>
        <taxon>Fungi</taxon>
        <taxon>Dikarya</taxon>
        <taxon>Ascomycota</taxon>
        <taxon>Pezizomycotina</taxon>
        <taxon>Dothideomycetes</taxon>
        <taxon>Pleosporomycetidae</taxon>
        <taxon>Mytilinidiales</taxon>
        <taxon>Mytilinidiaceae</taxon>
        <taxon>Lophium</taxon>
    </lineage>
</organism>
<dbReference type="GO" id="GO:0046872">
    <property type="term" value="F:metal ion binding"/>
    <property type="evidence" value="ECO:0007669"/>
    <property type="project" value="UniProtKB-KW"/>
</dbReference>
<keyword evidence="6" id="KW-0408">Iron</keyword>
<comment type="similarity">
    <text evidence="7">Belongs to the chloroperoxidase family.</text>
</comment>
<evidence type="ECO:0000256" key="6">
    <source>
        <dbReference type="ARBA" id="ARBA00023004"/>
    </source>
</evidence>
<dbReference type="AlphaFoldDB" id="A0A6A6QAC2"/>
<evidence type="ECO:0000256" key="8">
    <source>
        <dbReference type="SAM" id="SignalP"/>
    </source>
</evidence>
<evidence type="ECO:0000259" key="9">
    <source>
        <dbReference type="PROSITE" id="PS51405"/>
    </source>
</evidence>
<evidence type="ECO:0000313" key="10">
    <source>
        <dbReference type="EMBL" id="KAF2488936.1"/>
    </source>
</evidence>
<dbReference type="InterPro" id="IPR036851">
    <property type="entry name" value="Chloroperoxidase-like_sf"/>
</dbReference>
<dbReference type="Gene3D" id="1.10.489.10">
    <property type="entry name" value="Chloroperoxidase-like"/>
    <property type="match status" value="1"/>
</dbReference>
<evidence type="ECO:0000256" key="5">
    <source>
        <dbReference type="ARBA" id="ARBA00023002"/>
    </source>
</evidence>
<comment type="cofactor">
    <cofactor evidence="1">
        <name>heme b</name>
        <dbReference type="ChEBI" id="CHEBI:60344"/>
    </cofactor>
</comment>
<dbReference type="GO" id="GO:0004601">
    <property type="term" value="F:peroxidase activity"/>
    <property type="evidence" value="ECO:0007669"/>
    <property type="project" value="UniProtKB-KW"/>
</dbReference>
<sequence>MARIRLRSRIHSIFNFLLSLLLCTGSSTGLHTLPLLLLPPLVASTTSPDFLNWHSPQPGDLRGPCPGLNALANHALIPRNGRNLSIPLLVDTLGSIFNLSPELARIVSLGGVALGPGNGTFSLLDLNKHNGIEHDGSLSRADYNLGGDNFSFNPAIFASYMRWFEGSETVSLNAAAAARLSRVQTERFRNGAFVYGPSQQFSSYLESAILRLTMVDPADGGTKVEFLRTLFEEERLPFKEGWRPPKAQINGASLANTILQLALATPAQNVPWDLTDLYVAGLGRRGPEGGSNRDSRAHQYFLSWHLPGADLFV</sequence>
<evidence type="ECO:0000256" key="3">
    <source>
        <dbReference type="ARBA" id="ARBA00022617"/>
    </source>
</evidence>